<sequence length="538" mass="58687">MYNTSFFKKVLIVAVVLFLYSCDKDYNTIGSDLIGDNHFGFEKYTSAVVSYNQKIGPIQSNNLNVNALGVYDNPAFGTTTANFASQVSLETLNPTIGNNPEIASVVLTIPYYSTLLSTDTDGNHVYELDSIYSGGTDAKIKLSVYESGYFMRDLDPIGGFQTAQSFYTDQNADFDNAKVGARLNDATSTAENDAFFFDPAEYKTTVNTTGTDVVTRVAPGMRLNLNTSFFKTKIIDAAASGKLATADVFKNYFRGLFFKVEKSGSSPSAMAMMDFKKGKITITYKEDTSLTDATRVEKTIVLNLLGNTVNLLNQTNTNAAYANATTAPNTTDGDEKLFLKGGEGSLAILELFGKDLYGVDGLTGSPNGVADEIDRIRKNGWLINEANLVFHVDAAAMVNSFEPNRIYLYDYNNHRPIVDYYNDGTTGTTTKKDKSVFGGLIVKEAVTGGRGLTYKVRVTNQIRGLIKNVDSTNVKMGLVVTEDIYTTASSKLKTATTKISQAPRASVMNPLGTILYGGKATVADEKRLKLEIYYTKPN</sequence>
<comment type="caution">
    <text evidence="1">The sequence shown here is derived from an EMBL/GenBank/DDBJ whole genome shotgun (WGS) entry which is preliminary data.</text>
</comment>
<dbReference type="RefSeq" id="WP_187017618.1">
    <property type="nucleotide sequence ID" value="NZ_JACRUK010000009.1"/>
</dbReference>
<evidence type="ECO:0000313" key="2">
    <source>
        <dbReference type="Proteomes" id="UP000641454"/>
    </source>
</evidence>
<accession>A0A923MX51</accession>
<keyword evidence="2" id="KW-1185">Reference proteome</keyword>
<dbReference type="Pfam" id="PF14092">
    <property type="entry name" value="DUF4270"/>
    <property type="match status" value="1"/>
</dbReference>
<reference evidence="1 2" key="1">
    <citation type="submission" date="2020-08" db="EMBL/GenBank/DDBJ databases">
        <title>Description of novel Flavobacterium F-392 isolate.</title>
        <authorList>
            <person name="Saticioglu I.B."/>
            <person name="Duman M."/>
            <person name="Altun S."/>
        </authorList>
    </citation>
    <scope>NUCLEOTIDE SEQUENCE [LARGE SCALE GENOMIC DNA]</scope>
    <source>
        <strain evidence="1 2">F-392</strain>
    </source>
</reference>
<protein>
    <submittedName>
        <fullName evidence="1">DUF4270 domain-containing protein</fullName>
    </submittedName>
</protein>
<dbReference type="AlphaFoldDB" id="A0A923MX51"/>
<dbReference type="EMBL" id="JACRUL010000009">
    <property type="protein sequence ID" value="MBC5843948.1"/>
    <property type="molecule type" value="Genomic_DNA"/>
</dbReference>
<name>A0A923MX51_9FLAO</name>
<gene>
    <name evidence="1" type="ORF">H8R25_05790</name>
</gene>
<dbReference type="InterPro" id="IPR025366">
    <property type="entry name" value="DUF4270"/>
</dbReference>
<proteinExistence type="predicted"/>
<dbReference type="Proteomes" id="UP000641454">
    <property type="component" value="Unassembled WGS sequence"/>
</dbReference>
<evidence type="ECO:0000313" key="1">
    <source>
        <dbReference type="EMBL" id="MBC5843948.1"/>
    </source>
</evidence>
<organism evidence="1 2">
    <name type="scientific">Flavobacterium muglaense</name>
    <dbReference type="NCBI Taxonomy" id="2764716"/>
    <lineage>
        <taxon>Bacteria</taxon>
        <taxon>Pseudomonadati</taxon>
        <taxon>Bacteroidota</taxon>
        <taxon>Flavobacteriia</taxon>
        <taxon>Flavobacteriales</taxon>
        <taxon>Flavobacteriaceae</taxon>
        <taxon>Flavobacterium</taxon>
    </lineage>
</organism>